<protein>
    <submittedName>
        <fullName evidence="5">TRAP-type C4-dicarboxylate transport system, periplasmic component</fullName>
    </submittedName>
</protein>
<evidence type="ECO:0000313" key="5">
    <source>
        <dbReference type="EMBL" id="AGA68040.1"/>
    </source>
</evidence>
<proteinExistence type="inferred from homology"/>
<feature type="chain" id="PRO_5038849644" evidence="4">
    <location>
        <begin position="20"/>
        <end position="344"/>
    </location>
</feature>
<dbReference type="KEGG" id="ddl:Desdi_0500"/>
<dbReference type="PROSITE" id="PS51257">
    <property type="entry name" value="PROKAR_LIPOPROTEIN"/>
    <property type="match status" value="1"/>
</dbReference>
<keyword evidence="3 4" id="KW-0732">Signal</keyword>
<evidence type="ECO:0000256" key="4">
    <source>
        <dbReference type="SAM" id="SignalP"/>
    </source>
</evidence>
<reference evidence="6" key="1">
    <citation type="submission" date="2012-02" db="EMBL/GenBank/DDBJ databases">
        <title>Complete sequence of Desulfitobacterium dichloroeliminans LMG P-21439.</title>
        <authorList>
            <person name="Lucas S."/>
            <person name="Han J."/>
            <person name="Lapidus A."/>
            <person name="Cheng J.-F."/>
            <person name="Goodwin L."/>
            <person name="Pitluck S."/>
            <person name="Peters L."/>
            <person name="Ovchinnikova G."/>
            <person name="Teshima H."/>
            <person name="Detter J.C."/>
            <person name="Han C."/>
            <person name="Tapia R."/>
            <person name="Land M."/>
            <person name="Hauser L."/>
            <person name="Kyrpides N."/>
            <person name="Ivanova N."/>
            <person name="Pagani I."/>
            <person name="Kruse T."/>
            <person name="de Vos W.M."/>
            <person name="Boon N."/>
            <person name="Smidt H."/>
            <person name="Woyke T."/>
        </authorList>
    </citation>
    <scope>NUCLEOTIDE SEQUENCE [LARGE SCALE GENOMIC DNA]</scope>
    <source>
        <strain evidence="6">LMG P-21439 / DCA1</strain>
    </source>
</reference>
<keyword evidence="6" id="KW-1185">Reference proteome</keyword>
<dbReference type="CDD" id="cd13603">
    <property type="entry name" value="PBP2_TRAP_Siap_TeaA_like"/>
    <property type="match status" value="1"/>
</dbReference>
<dbReference type="PANTHER" id="PTHR33376:SF7">
    <property type="entry name" value="C4-DICARBOXYLATE-BINDING PROTEIN DCTB"/>
    <property type="match status" value="1"/>
</dbReference>
<dbReference type="eggNOG" id="COG1638">
    <property type="taxonomic scope" value="Bacteria"/>
</dbReference>
<dbReference type="GO" id="GO:0030288">
    <property type="term" value="C:outer membrane-bounded periplasmic space"/>
    <property type="evidence" value="ECO:0007669"/>
    <property type="project" value="InterPro"/>
</dbReference>
<dbReference type="RefSeq" id="WP_015261045.1">
    <property type="nucleotide sequence ID" value="NC_019903.1"/>
</dbReference>
<dbReference type="AlphaFoldDB" id="L0F4U9"/>
<organism evidence="5 6">
    <name type="scientific">Desulfitobacterium dichloroeliminans (strain LMG P-21439 / DCA1)</name>
    <dbReference type="NCBI Taxonomy" id="871963"/>
    <lineage>
        <taxon>Bacteria</taxon>
        <taxon>Bacillati</taxon>
        <taxon>Bacillota</taxon>
        <taxon>Clostridia</taxon>
        <taxon>Eubacteriales</taxon>
        <taxon>Desulfitobacteriaceae</taxon>
        <taxon>Desulfitobacterium</taxon>
    </lineage>
</organism>
<evidence type="ECO:0000256" key="1">
    <source>
        <dbReference type="ARBA" id="ARBA00009023"/>
    </source>
</evidence>
<dbReference type="EMBL" id="CP003344">
    <property type="protein sequence ID" value="AGA68040.1"/>
    <property type="molecule type" value="Genomic_DNA"/>
</dbReference>
<dbReference type="NCBIfam" id="NF037995">
    <property type="entry name" value="TRAP_S1"/>
    <property type="match status" value="1"/>
</dbReference>
<dbReference type="PANTHER" id="PTHR33376">
    <property type="match status" value="1"/>
</dbReference>
<dbReference type="Proteomes" id="UP000010797">
    <property type="component" value="Chromosome"/>
</dbReference>
<dbReference type="PIRSF" id="PIRSF006470">
    <property type="entry name" value="DctB"/>
    <property type="match status" value="1"/>
</dbReference>
<evidence type="ECO:0000256" key="2">
    <source>
        <dbReference type="ARBA" id="ARBA00022448"/>
    </source>
</evidence>
<gene>
    <name evidence="5" type="ordered locus">Desdi_0500</name>
</gene>
<dbReference type="HOGENOM" id="CLU_036176_1_1_9"/>
<evidence type="ECO:0000256" key="3">
    <source>
        <dbReference type="ARBA" id="ARBA00022729"/>
    </source>
</evidence>
<sequence>MKKVIGLILAVTLTLTGCASKTNSGGDSSNAGSSEKQIVMKIGHTQIEQSPRHAVSLKFKEYVEKESNGRIAVQIYPNSQLGNSKEQVEGLQTGSIEMVVFPTTSVTDFQPIFTLPDIPYLFPTDQQKLLELYKTDEFKAFMATGDEKGFKALATLFEGYSTISSKDPVTEADQLKDMKLRIIGSNIAKTYYTNLGVPPNVIAFSEVYTSLQTGRINSLDIPISQMYENKFYEVCENMTETKHFALTSFIMVNKNWYDALPEDLQKIITDGAEVAAPAAAGVVDDTTAKARTDMPGVQFLQPSEDLVEKLKEQTSKMEEEYVKINGDKGKQILDGIKQAIQGLN</sequence>
<dbReference type="STRING" id="871963.Desdi_0500"/>
<dbReference type="GO" id="GO:0055085">
    <property type="term" value="P:transmembrane transport"/>
    <property type="evidence" value="ECO:0007669"/>
    <property type="project" value="InterPro"/>
</dbReference>
<dbReference type="InterPro" id="IPR038404">
    <property type="entry name" value="TRAP_DctP_sf"/>
</dbReference>
<feature type="signal peptide" evidence="4">
    <location>
        <begin position="1"/>
        <end position="19"/>
    </location>
</feature>
<dbReference type="InterPro" id="IPR018389">
    <property type="entry name" value="DctP_fam"/>
</dbReference>
<dbReference type="Gene3D" id="3.40.190.170">
    <property type="entry name" value="Bacterial extracellular solute-binding protein, family 7"/>
    <property type="match status" value="1"/>
</dbReference>
<dbReference type="InterPro" id="IPR004682">
    <property type="entry name" value="TRAP_DctP"/>
</dbReference>
<accession>L0F4U9</accession>
<dbReference type="Pfam" id="PF03480">
    <property type="entry name" value="DctP"/>
    <property type="match status" value="1"/>
</dbReference>
<keyword evidence="2" id="KW-0813">Transport</keyword>
<name>L0F4U9_DESDL</name>
<evidence type="ECO:0000313" key="6">
    <source>
        <dbReference type="Proteomes" id="UP000010797"/>
    </source>
</evidence>
<comment type="similarity">
    <text evidence="1">Belongs to the bacterial solute-binding protein 7 family.</text>
</comment>
<dbReference type="OrthoDB" id="9815946at2"/>